<sequence length="245" mass="26389">MSILVTNDDGFEAIGIQALLASTKTLDPIMVAPKHNCSGMSAAISLRKEVKVKQLNLKEFVVTGTPADCSYFGLHGMNENNIEQVVSGINLGANLGTDVFYSGTVGAAIAGINLKYAPVAISVCSFSPRDISFIADKAFELIQKFRSISLQQNSLININFPDILKQDYKGELYTKLAKRGAPEAPNIISKKDQLSFTFSASGDFIDGQSDTDMQAIENGYVSVSILNYDISSANDFLGREISHGS</sequence>
<keyword evidence="4 5" id="KW-0378">Hydrolase</keyword>
<comment type="catalytic activity">
    <reaction evidence="1 5">
        <text>a ribonucleoside 5'-phosphate + H2O = a ribonucleoside + phosphate</text>
        <dbReference type="Rhea" id="RHEA:12484"/>
        <dbReference type="ChEBI" id="CHEBI:15377"/>
        <dbReference type="ChEBI" id="CHEBI:18254"/>
        <dbReference type="ChEBI" id="CHEBI:43474"/>
        <dbReference type="ChEBI" id="CHEBI:58043"/>
        <dbReference type="EC" id="3.1.3.5"/>
    </reaction>
</comment>
<dbReference type="Pfam" id="PF01975">
    <property type="entry name" value="SurE"/>
    <property type="match status" value="1"/>
</dbReference>
<comment type="caution">
    <text evidence="7">The sequence shown here is derived from an EMBL/GenBank/DDBJ whole genome shotgun (WGS) entry which is preliminary data.</text>
</comment>
<evidence type="ECO:0000313" key="8">
    <source>
        <dbReference type="Proteomes" id="UP000253307"/>
    </source>
</evidence>
<keyword evidence="5" id="KW-0963">Cytoplasm</keyword>
<proteinExistence type="inferred from homology"/>
<dbReference type="NCBIfam" id="TIGR00087">
    <property type="entry name" value="surE"/>
    <property type="match status" value="1"/>
</dbReference>
<evidence type="ECO:0000256" key="1">
    <source>
        <dbReference type="ARBA" id="ARBA00000815"/>
    </source>
</evidence>
<feature type="binding site" evidence="5">
    <location>
        <position position="38"/>
    </location>
    <ligand>
        <name>a divalent metal cation</name>
        <dbReference type="ChEBI" id="CHEBI:60240"/>
    </ligand>
</feature>
<feature type="binding site" evidence="5">
    <location>
        <position position="9"/>
    </location>
    <ligand>
        <name>a divalent metal cation</name>
        <dbReference type="ChEBI" id="CHEBI:60240"/>
    </ligand>
</feature>
<evidence type="ECO:0000256" key="5">
    <source>
        <dbReference type="HAMAP-Rule" id="MF_00060"/>
    </source>
</evidence>
<dbReference type="Proteomes" id="UP000253307">
    <property type="component" value="Unassembled WGS sequence"/>
</dbReference>
<evidence type="ECO:0000313" key="7">
    <source>
        <dbReference type="EMBL" id="RCL40089.1"/>
    </source>
</evidence>
<keyword evidence="3 5" id="KW-0479">Metal-binding</keyword>
<feature type="binding site" evidence="5">
    <location>
        <position position="8"/>
    </location>
    <ligand>
        <name>a divalent metal cation</name>
        <dbReference type="ChEBI" id="CHEBI:60240"/>
    </ligand>
</feature>
<dbReference type="GO" id="GO:0008253">
    <property type="term" value="F:5'-nucleotidase activity"/>
    <property type="evidence" value="ECO:0007669"/>
    <property type="project" value="UniProtKB-UniRule"/>
</dbReference>
<dbReference type="InterPro" id="IPR030048">
    <property type="entry name" value="SurE"/>
</dbReference>
<organism evidence="7 8">
    <name type="scientific">SAR86 cluster bacterium</name>
    <dbReference type="NCBI Taxonomy" id="2030880"/>
    <lineage>
        <taxon>Bacteria</taxon>
        <taxon>Pseudomonadati</taxon>
        <taxon>Pseudomonadota</taxon>
        <taxon>Gammaproteobacteria</taxon>
        <taxon>SAR86 cluster</taxon>
    </lineage>
</organism>
<dbReference type="InterPro" id="IPR036523">
    <property type="entry name" value="SurE-like_sf"/>
</dbReference>
<dbReference type="HAMAP" id="MF_00060">
    <property type="entry name" value="SurE"/>
    <property type="match status" value="1"/>
</dbReference>
<dbReference type="InterPro" id="IPR002828">
    <property type="entry name" value="SurE-like_Pase/nucleotidase"/>
</dbReference>
<dbReference type="GO" id="GO:0046872">
    <property type="term" value="F:metal ion binding"/>
    <property type="evidence" value="ECO:0007669"/>
    <property type="project" value="UniProtKB-UniRule"/>
</dbReference>
<keyword evidence="5" id="KW-0547">Nucleotide-binding</keyword>
<comment type="similarity">
    <text evidence="2 5">Belongs to the SurE nucleotidase family.</text>
</comment>
<dbReference type="PANTHER" id="PTHR30457:SF0">
    <property type="entry name" value="PHOSPHATASE, PUTATIVE (AFU_ORTHOLOGUE AFUA_4G01070)-RELATED"/>
    <property type="match status" value="1"/>
</dbReference>
<dbReference type="AlphaFoldDB" id="A0A368BRY2"/>
<dbReference type="GO" id="GO:0000166">
    <property type="term" value="F:nucleotide binding"/>
    <property type="evidence" value="ECO:0007669"/>
    <property type="project" value="UniProtKB-KW"/>
</dbReference>
<gene>
    <name evidence="5 7" type="primary">surE</name>
    <name evidence="7" type="ORF">DBW96_03845</name>
</gene>
<dbReference type="EC" id="3.1.3.5" evidence="5"/>
<accession>A0A368BRY2</accession>
<dbReference type="PANTHER" id="PTHR30457">
    <property type="entry name" value="5'-NUCLEOTIDASE SURE"/>
    <property type="match status" value="1"/>
</dbReference>
<feature type="binding site" evidence="5">
    <location>
        <position position="90"/>
    </location>
    <ligand>
        <name>a divalent metal cation</name>
        <dbReference type="ChEBI" id="CHEBI:60240"/>
    </ligand>
</feature>
<evidence type="ECO:0000259" key="6">
    <source>
        <dbReference type="Pfam" id="PF01975"/>
    </source>
</evidence>
<reference evidence="7 8" key="1">
    <citation type="journal article" date="2018" name="Microbiome">
        <title>Fine metagenomic profile of the Mediterranean stratified and mixed water columns revealed by assembly and recruitment.</title>
        <authorList>
            <person name="Haro-Moreno J.M."/>
            <person name="Lopez-Perez M."/>
            <person name="De La Torre J.R."/>
            <person name="Picazo A."/>
            <person name="Camacho A."/>
            <person name="Rodriguez-Valera F."/>
        </authorList>
    </citation>
    <scope>NUCLEOTIDE SEQUENCE [LARGE SCALE GENOMIC DNA]</scope>
    <source>
        <strain evidence="7">MED-G82</strain>
    </source>
</reference>
<dbReference type="Gene3D" id="3.40.1210.10">
    <property type="entry name" value="Survival protein SurE-like phosphatase/nucleotidase"/>
    <property type="match status" value="1"/>
</dbReference>
<dbReference type="EMBL" id="QOPE01000031">
    <property type="protein sequence ID" value="RCL40089.1"/>
    <property type="molecule type" value="Genomic_DNA"/>
</dbReference>
<evidence type="ECO:0000256" key="2">
    <source>
        <dbReference type="ARBA" id="ARBA00011062"/>
    </source>
</evidence>
<protein>
    <recommendedName>
        <fullName evidence="5">5'-nucleotidase SurE</fullName>
        <ecNumber evidence="5">3.1.3.5</ecNumber>
    </recommendedName>
    <alternativeName>
        <fullName evidence="5">Nucleoside 5'-monophosphate phosphohydrolase</fullName>
    </alternativeName>
</protein>
<comment type="function">
    <text evidence="5">Nucleotidase that shows phosphatase activity on nucleoside 5'-monophosphates.</text>
</comment>
<name>A0A368BRY2_9GAMM</name>
<feature type="domain" description="Survival protein SurE-like phosphatase/nucleotidase" evidence="6">
    <location>
        <begin position="3"/>
        <end position="179"/>
    </location>
</feature>
<dbReference type="GO" id="GO:0005737">
    <property type="term" value="C:cytoplasm"/>
    <property type="evidence" value="ECO:0007669"/>
    <property type="project" value="UniProtKB-SubCell"/>
</dbReference>
<dbReference type="SUPFAM" id="SSF64167">
    <property type="entry name" value="SurE-like"/>
    <property type="match status" value="1"/>
</dbReference>
<comment type="cofactor">
    <cofactor evidence="5">
        <name>a divalent metal cation</name>
        <dbReference type="ChEBI" id="CHEBI:60240"/>
    </cofactor>
    <text evidence="5">Binds 1 divalent metal cation per subunit.</text>
</comment>
<comment type="subcellular location">
    <subcellularLocation>
        <location evidence="5">Cytoplasm</location>
    </subcellularLocation>
</comment>
<evidence type="ECO:0000256" key="4">
    <source>
        <dbReference type="ARBA" id="ARBA00022801"/>
    </source>
</evidence>
<evidence type="ECO:0000256" key="3">
    <source>
        <dbReference type="ARBA" id="ARBA00022723"/>
    </source>
</evidence>